<dbReference type="InterPro" id="IPR036182">
    <property type="entry name" value="PCuAC_sf"/>
</dbReference>
<dbReference type="RefSeq" id="WP_187725300.1">
    <property type="nucleotide sequence ID" value="NZ_CP060783.1"/>
</dbReference>
<dbReference type="PANTHER" id="PTHR36302:SF1">
    <property type="entry name" value="COPPER CHAPERONE PCU(A)C"/>
    <property type="match status" value="1"/>
</dbReference>
<dbReference type="InterPro" id="IPR007410">
    <property type="entry name" value="LpqE-like"/>
</dbReference>
<name>A0A7H0GN93_9BURK</name>
<gene>
    <name evidence="2" type="ORF">H9K75_07515</name>
</gene>
<dbReference type="AlphaFoldDB" id="A0A7H0GN93"/>
<protein>
    <submittedName>
        <fullName evidence="2">Copper chaperone PCu(A)C</fullName>
    </submittedName>
</protein>
<proteinExistence type="predicted"/>
<dbReference type="Proteomes" id="UP000516028">
    <property type="component" value="Chromosome"/>
</dbReference>
<keyword evidence="1" id="KW-0732">Signal</keyword>
<accession>A0A7H0GN93</accession>
<organism evidence="2 3">
    <name type="scientific">Diaphorobacter aerolatus</name>
    <dbReference type="NCBI Taxonomy" id="1288495"/>
    <lineage>
        <taxon>Bacteria</taxon>
        <taxon>Pseudomonadati</taxon>
        <taxon>Pseudomonadota</taxon>
        <taxon>Betaproteobacteria</taxon>
        <taxon>Burkholderiales</taxon>
        <taxon>Comamonadaceae</taxon>
        <taxon>Diaphorobacter</taxon>
    </lineage>
</organism>
<sequence>MRHILSAVALSALTFVSTLSHAEVKVQDAWVRATVAQQKSTGAFMRITSTEPTTLVGVRTSAAPVSEVHEMKMEDNVMKMRKVDPGIAIKAGEALELKPGGYHVMLMDLSKAMAAGSQVPLTLVFKDAAGKESTVDVNAEVRALNANAPAAMDHGKHKH</sequence>
<evidence type="ECO:0000313" key="2">
    <source>
        <dbReference type="EMBL" id="QNP49759.1"/>
    </source>
</evidence>
<dbReference type="Gene3D" id="2.60.40.1890">
    <property type="entry name" value="PCu(A)C copper chaperone"/>
    <property type="match status" value="1"/>
</dbReference>
<dbReference type="PANTHER" id="PTHR36302">
    <property type="entry name" value="BLR7088 PROTEIN"/>
    <property type="match status" value="1"/>
</dbReference>
<reference evidence="2 3" key="1">
    <citation type="submission" date="2020-08" db="EMBL/GenBank/DDBJ databases">
        <title>Genome sequence of Diaphorobacter aerolatus KACC 16536T.</title>
        <authorList>
            <person name="Hyun D.-W."/>
            <person name="Bae J.-W."/>
        </authorList>
    </citation>
    <scope>NUCLEOTIDE SEQUENCE [LARGE SCALE GENOMIC DNA]</scope>
    <source>
        <strain evidence="2 3">KACC 16536</strain>
    </source>
</reference>
<keyword evidence="3" id="KW-1185">Reference proteome</keyword>
<evidence type="ECO:0000256" key="1">
    <source>
        <dbReference type="SAM" id="SignalP"/>
    </source>
</evidence>
<dbReference type="KEGG" id="daer:H9K75_07515"/>
<feature type="signal peptide" evidence="1">
    <location>
        <begin position="1"/>
        <end position="22"/>
    </location>
</feature>
<dbReference type="Pfam" id="PF04314">
    <property type="entry name" value="PCuAC"/>
    <property type="match status" value="1"/>
</dbReference>
<evidence type="ECO:0000313" key="3">
    <source>
        <dbReference type="Proteomes" id="UP000516028"/>
    </source>
</evidence>
<feature type="chain" id="PRO_5028802263" evidence="1">
    <location>
        <begin position="23"/>
        <end position="159"/>
    </location>
</feature>
<dbReference type="EMBL" id="CP060783">
    <property type="protein sequence ID" value="QNP49759.1"/>
    <property type="molecule type" value="Genomic_DNA"/>
</dbReference>
<dbReference type="InterPro" id="IPR058248">
    <property type="entry name" value="Lxx211020-like"/>
</dbReference>
<dbReference type="SUPFAM" id="SSF110087">
    <property type="entry name" value="DR1885-like metal-binding protein"/>
    <property type="match status" value="1"/>
</dbReference>